<evidence type="ECO:0000313" key="6">
    <source>
        <dbReference type="EMBL" id="MEQ2294906.1"/>
    </source>
</evidence>
<organism evidence="6 7">
    <name type="scientific">Ameca splendens</name>
    <dbReference type="NCBI Taxonomy" id="208324"/>
    <lineage>
        <taxon>Eukaryota</taxon>
        <taxon>Metazoa</taxon>
        <taxon>Chordata</taxon>
        <taxon>Craniata</taxon>
        <taxon>Vertebrata</taxon>
        <taxon>Euteleostomi</taxon>
        <taxon>Actinopterygii</taxon>
        <taxon>Neopterygii</taxon>
        <taxon>Teleostei</taxon>
        <taxon>Neoteleostei</taxon>
        <taxon>Acanthomorphata</taxon>
        <taxon>Ovalentaria</taxon>
        <taxon>Atherinomorphae</taxon>
        <taxon>Cyprinodontiformes</taxon>
        <taxon>Goodeidae</taxon>
        <taxon>Ameca</taxon>
    </lineage>
</organism>
<feature type="domain" description="Caskin C-terminal" evidence="5">
    <location>
        <begin position="100"/>
        <end position="160"/>
    </location>
</feature>
<evidence type="ECO:0000256" key="1">
    <source>
        <dbReference type="ARBA" id="ARBA00022737"/>
    </source>
</evidence>
<dbReference type="Proteomes" id="UP001469553">
    <property type="component" value="Unassembled WGS sequence"/>
</dbReference>
<evidence type="ECO:0000256" key="2">
    <source>
        <dbReference type="ARBA" id="ARBA00023043"/>
    </source>
</evidence>
<evidence type="ECO:0000256" key="4">
    <source>
        <dbReference type="SAM" id="Phobius"/>
    </source>
</evidence>
<comment type="caution">
    <text evidence="6">The sequence shown here is derived from an EMBL/GenBank/DDBJ whole genome shotgun (WGS) entry which is preliminary data.</text>
</comment>
<reference evidence="6 7" key="1">
    <citation type="submission" date="2021-06" db="EMBL/GenBank/DDBJ databases">
        <authorList>
            <person name="Palmer J.M."/>
        </authorList>
    </citation>
    <scope>NUCLEOTIDE SEQUENCE [LARGE SCALE GENOMIC DNA]</scope>
    <source>
        <strain evidence="6 7">AS_MEX2019</strain>
        <tissue evidence="6">Muscle</tissue>
    </source>
</reference>
<keyword evidence="2" id="KW-0040">ANK repeat</keyword>
<accession>A0ABV0YMI0</accession>
<keyword evidence="4" id="KW-0812">Transmembrane</keyword>
<name>A0ABV0YMI0_9TELE</name>
<gene>
    <name evidence="6" type="ORF">AMECASPLE_008609</name>
</gene>
<keyword evidence="7" id="KW-1185">Reference proteome</keyword>
<evidence type="ECO:0000259" key="5">
    <source>
        <dbReference type="Pfam" id="PF16632"/>
    </source>
</evidence>
<dbReference type="PANTHER" id="PTHR24174:SF18">
    <property type="entry name" value="CASKIN-2"/>
    <property type="match status" value="1"/>
</dbReference>
<feature type="region of interest" description="Disordered" evidence="3">
    <location>
        <begin position="55"/>
        <end position="106"/>
    </location>
</feature>
<evidence type="ECO:0000313" key="7">
    <source>
        <dbReference type="Proteomes" id="UP001469553"/>
    </source>
</evidence>
<keyword evidence="4" id="KW-1133">Transmembrane helix</keyword>
<dbReference type="InterPro" id="IPR032117">
    <property type="entry name" value="Caskin_C"/>
</dbReference>
<evidence type="ECO:0000256" key="3">
    <source>
        <dbReference type="SAM" id="MobiDB-lite"/>
    </source>
</evidence>
<dbReference type="InterPro" id="IPR033635">
    <property type="entry name" value="ANKS1/Caskin"/>
</dbReference>
<keyword evidence="4" id="KW-0472">Membrane</keyword>
<feature type="transmembrane region" description="Helical" evidence="4">
    <location>
        <begin position="12"/>
        <end position="33"/>
    </location>
</feature>
<proteinExistence type="predicted"/>
<keyword evidence="1" id="KW-0677">Repeat</keyword>
<dbReference type="PANTHER" id="PTHR24174">
    <property type="entry name" value="ANKYRIN REPEAT AND STERILE ALPHA MOTIF DOMAIN-CONTAINING PROTEIN 1"/>
    <property type="match status" value="1"/>
</dbReference>
<sequence>MKRSDIVVFVRTRWASLTLALTPVGIQLFLFPFSSGGRSSPTLTISVVQSVAFASSPNHRPASPAPQAPHSPSLAARRHHACPLGSSLTPESSSDTEEVQQRLDQTSTSLAAALKAVEKKLNQDDSSEGRGSTVRSAGTILDDIGNMFDDLADQLDAMLD</sequence>
<dbReference type="Pfam" id="PF16632">
    <property type="entry name" value="Caskin-tail"/>
    <property type="match status" value="1"/>
</dbReference>
<protein>
    <recommendedName>
        <fullName evidence="5">Caskin C-terminal domain-containing protein</fullName>
    </recommendedName>
</protein>
<dbReference type="EMBL" id="JAHRIP010038082">
    <property type="protein sequence ID" value="MEQ2294906.1"/>
    <property type="molecule type" value="Genomic_DNA"/>
</dbReference>